<name>A0A495XJD1_9PSEU</name>
<dbReference type="EMBL" id="RBXR01000001">
    <property type="protein sequence ID" value="RKT74510.1"/>
    <property type="molecule type" value="Genomic_DNA"/>
</dbReference>
<evidence type="ECO:0000256" key="2">
    <source>
        <dbReference type="ARBA" id="ARBA00022670"/>
    </source>
</evidence>
<protein>
    <submittedName>
        <fullName evidence="5">Hydrogenase maturation protease</fullName>
    </submittedName>
</protein>
<dbReference type="GO" id="GO:0016485">
    <property type="term" value="P:protein processing"/>
    <property type="evidence" value="ECO:0007669"/>
    <property type="project" value="TreeGrafter"/>
</dbReference>
<dbReference type="Proteomes" id="UP000272729">
    <property type="component" value="Unassembled WGS sequence"/>
</dbReference>
<dbReference type="InterPro" id="IPR000671">
    <property type="entry name" value="Peptidase_A31"/>
</dbReference>
<keyword evidence="4" id="KW-0378">Hydrolase</keyword>
<evidence type="ECO:0000256" key="4">
    <source>
        <dbReference type="ARBA" id="ARBA00022801"/>
    </source>
</evidence>
<dbReference type="OrthoDB" id="164170at2"/>
<organism evidence="5 6">
    <name type="scientific">Saccharothrix variisporea</name>
    <dbReference type="NCBI Taxonomy" id="543527"/>
    <lineage>
        <taxon>Bacteria</taxon>
        <taxon>Bacillati</taxon>
        <taxon>Actinomycetota</taxon>
        <taxon>Actinomycetes</taxon>
        <taxon>Pseudonocardiales</taxon>
        <taxon>Pseudonocardiaceae</taxon>
        <taxon>Saccharothrix</taxon>
    </lineage>
</organism>
<dbReference type="RefSeq" id="WP_121229293.1">
    <property type="nucleotide sequence ID" value="NZ_JBIUBA010000003.1"/>
</dbReference>
<gene>
    <name evidence="5" type="ORF">DFJ66_7870</name>
</gene>
<accession>A0A495XJD1</accession>
<evidence type="ECO:0000313" key="6">
    <source>
        <dbReference type="Proteomes" id="UP000272729"/>
    </source>
</evidence>
<dbReference type="PANTHER" id="PTHR30302:SF1">
    <property type="entry name" value="HYDROGENASE 2 MATURATION PROTEASE"/>
    <property type="match status" value="1"/>
</dbReference>
<dbReference type="NCBIfam" id="TIGR00072">
    <property type="entry name" value="hydrog_prot"/>
    <property type="match status" value="1"/>
</dbReference>
<keyword evidence="3" id="KW-0064">Aspartyl protease</keyword>
<comment type="caution">
    <text evidence="5">The sequence shown here is derived from an EMBL/GenBank/DDBJ whole genome shotgun (WGS) entry which is preliminary data.</text>
</comment>
<dbReference type="Gene3D" id="3.40.50.1450">
    <property type="entry name" value="HybD-like"/>
    <property type="match status" value="1"/>
</dbReference>
<comment type="similarity">
    <text evidence="1">Belongs to the peptidase A31 family.</text>
</comment>
<dbReference type="Pfam" id="PF01750">
    <property type="entry name" value="HycI"/>
    <property type="match status" value="1"/>
</dbReference>
<dbReference type="SUPFAM" id="SSF53163">
    <property type="entry name" value="HybD-like"/>
    <property type="match status" value="1"/>
</dbReference>
<dbReference type="PANTHER" id="PTHR30302">
    <property type="entry name" value="HYDROGENASE 1 MATURATION PROTEASE"/>
    <property type="match status" value="1"/>
</dbReference>
<evidence type="ECO:0000256" key="1">
    <source>
        <dbReference type="ARBA" id="ARBA00006814"/>
    </source>
</evidence>
<dbReference type="CDD" id="cd00518">
    <property type="entry name" value="H2MP"/>
    <property type="match status" value="1"/>
</dbReference>
<dbReference type="AlphaFoldDB" id="A0A495XJD1"/>
<dbReference type="GO" id="GO:0004190">
    <property type="term" value="F:aspartic-type endopeptidase activity"/>
    <property type="evidence" value="ECO:0007669"/>
    <property type="project" value="UniProtKB-KW"/>
</dbReference>
<evidence type="ECO:0000313" key="5">
    <source>
        <dbReference type="EMBL" id="RKT74510.1"/>
    </source>
</evidence>
<evidence type="ECO:0000256" key="3">
    <source>
        <dbReference type="ARBA" id="ARBA00022750"/>
    </source>
</evidence>
<keyword evidence="6" id="KW-1185">Reference proteome</keyword>
<dbReference type="GO" id="GO:0008047">
    <property type="term" value="F:enzyme activator activity"/>
    <property type="evidence" value="ECO:0007669"/>
    <property type="project" value="InterPro"/>
</dbReference>
<sequence length="147" mass="15024">MNAVVVGVGNEFRRDDGVGPAVARAVAAHGVRAEVTDGDPVRLMEAWGEADLVVVVDALRCVPATPGRVHRVTLDGAVPSATSSHGFGVPEAVELAEALDRLPRRLVVLGVEVAEVGFGPDLTPAVRAAVPGVVAAVLDELRLGGAL</sequence>
<keyword evidence="2 5" id="KW-0645">Protease</keyword>
<reference evidence="5 6" key="1">
    <citation type="submission" date="2018-10" db="EMBL/GenBank/DDBJ databases">
        <title>Sequencing the genomes of 1000 actinobacteria strains.</title>
        <authorList>
            <person name="Klenk H.-P."/>
        </authorList>
    </citation>
    <scope>NUCLEOTIDE SEQUENCE [LARGE SCALE GENOMIC DNA]</scope>
    <source>
        <strain evidence="5 6">DSM 43911</strain>
    </source>
</reference>
<proteinExistence type="inferred from homology"/>
<dbReference type="InterPro" id="IPR023430">
    <property type="entry name" value="Pept_HybD-like_dom_sf"/>
</dbReference>